<dbReference type="InterPro" id="IPR014869">
    <property type="entry name" value="GT-D"/>
</dbReference>
<accession>A0A644SJF3</accession>
<reference evidence="2" key="1">
    <citation type="submission" date="2019-08" db="EMBL/GenBank/DDBJ databases">
        <authorList>
            <person name="Kucharzyk K."/>
            <person name="Murdoch R.W."/>
            <person name="Higgins S."/>
            <person name="Loffler F."/>
        </authorList>
    </citation>
    <scope>NUCLEOTIDE SEQUENCE</scope>
</reference>
<comment type="caution">
    <text evidence="2">The sequence shown here is derived from an EMBL/GenBank/DDBJ whole genome shotgun (WGS) entry which is preliminary data.</text>
</comment>
<feature type="domain" description="Glycosyltransferase GT-D fold" evidence="1">
    <location>
        <begin position="52"/>
        <end position="276"/>
    </location>
</feature>
<gene>
    <name evidence="2" type="ORF">SDC9_00272</name>
</gene>
<organism evidence="2">
    <name type="scientific">bioreactor metagenome</name>
    <dbReference type="NCBI Taxonomy" id="1076179"/>
    <lineage>
        <taxon>unclassified sequences</taxon>
        <taxon>metagenomes</taxon>
        <taxon>ecological metagenomes</taxon>
    </lineage>
</organism>
<dbReference type="AlphaFoldDB" id="A0A644SJF3"/>
<dbReference type="Pfam" id="PF08759">
    <property type="entry name" value="GT-D"/>
    <property type="match status" value="1"/>
</dbReference>
<evidence type="ECO:0000313" key="2">
    <source>
        <dbReference type="EMBL" id="MPL54806.1"/>
    </source>
</evidence>
<name>A0A644SJF3_9ZZZZ</name>
<protein>
    <recommendedName>
        <fullName evidence="1">Glycosyltransferase GT-D fold domain-containing protein</fullName>
    </recommendedName>
</protein>
<sequence>MLQRVKDIFFNTPLGNYYWLLRTWPMRKSFPKLHILTIEETIDKIIKNKLSISRFGDGEFILLMEKRDIVFQKLSHKISQRLFEVINSNASNHLVCLTSALTDRKNYTHYSKTYWVNFLNRYGLDLMNKMMNHKNIYGNALISRFYLHRKNKENTILIVEKLKKIWDKQDVLFVEGELSRLGIGNDLFDNAKSIERIICPAENAFEKYDEILNKSLEFGKNKLVILALGPTATVLAYDLSQNGIWALDLGHIDIEYSWFRMNATSHIAVSGKKTAEVSTQTDFDLSPELKKEYESSIVYKISE</sequence>
<dbReference type="EMBL" id="VSSQ01000001">
    <property type="protein sequence ID" value="MPL54806.1"/>
    <property type="molecule type" value="Genomic_DNA"/>
</dbReference>
<proteinExistence type="predicted"/>
<evidence type="ECO:0000259" key="1">
    <source>
        <dbReference type="Pfam" id="PF08759"/>
    </source>
</evidence>
<dbReference type="NCBIfam" id="TIGR03728">
    <property type="entry name" value="glyco_access_1"/>
    <property type="match status" value="1"/>
</dbReference>